<dbReference type="RefSeq" id="WP_062321093.1">
    <property type="nucleotide sequence ID" value="NZ_BJWJ01000011.1"/>
</dbReference>
<evidence type="ECO:0000256" key="4">
    <source>
        <dbReference type="ARBA" id="ARBA00022692"/>
    </source>
</evidence>
<dbReference type="AlphaFoldDB" id="A0A1I6T8Z8"/>
<dbReference type="InterPro" id="IPR020846">
    <property type="entry name" value="MFS_dom"/>
</dbReference>
<dbReference type="PROSITE" id="PS00216">
    <property type="entry name" value="SUGAR_TRANSPORT_1"/>
    <property type="match status" value="1"/>
</dbReference>
<keyword evidence="6 7" id="KW-0472">Membrane</keyword>
<keyword evidence="2" id="KW-0813">Transport</keyword>
<accession>A0A1I6T8Z8</accession>
<evidence type="ECO:0000256" key="7">
    <source>
        <dbReference type="SAM" id="Phobius"/>
    </source>
</evidence>
<feature type="transmembrane region" description="Helical" evidence="7">
    <location>
        <begin position="43"/>
        <end position="60"/>
    </location>
</feature>
<dbReference type="EMBL" id="FPAI01000013">
    <property type="protein sequence ID" value="SFS85613.1"/>
    <property type="molecule type" value="Genomic_DNA"/>
</dbReference>
<comment type="subcellular location">
    <subcellularLocation>
        <location evidence="1">Cell membrane</location>
        <topology evidence="1">Multi-pass membrane protein</topology>
    </subcellularLocation>
</comment>
<feature type="transmembrane region" description="Helical" evidence="7">
    <location>
        <begin position="158"/>
        <end position="177"/>
    </location>
</feature>
<feature type="transmembrane region" description="Helical" evidence="7">
    <location>
        <begin position="362"/>
        <end position="380"/>
    </location>
</feature>
<dbReference type="InterPro" id="IPR036259">
    <property type="entry name" value="MFS_trans_sf"/>
</dbReference>
<dbReference type="CDD" id="cd17477">
    <property type="entry name" value="MFS_YcaD_like"/>
    <property type="match status" value="1"/>
</dbReference>
<evidence type="ECO:0000313" key="11">
    <source>
        <dbReference type="Proteomes" id="UP000199139"/>
    </source>
</evidence>
<dbReference type="InterPro" id="IPR005829">
    <property type="entry name" value="Sugar_transporter_CS"/>
</dbReference>
<sequence>MSKSMRFNILISFVTISGFTQGMLLPLLAILLEDMGVSSSMNGLHATGLYIGVLIASPFMEKPLHRFGYKPMIVTGGALVFISLLLFPVFPSLLAWFILRLGVGIGDHMLNFATQTWITSSTPQYKRGKIIAIYGLFFSLGFALGPFMLKLVKVHQHLPFLLASFFCFVAWIFVLFIQNDHVEQDDAIQTIQVQSTFSRFGLTIKLAWLSLLGPFAYGILEAVLHGIFPVYGVRIGYSVDTIAYIIPLFSIATLFTQVPLGTLSDKIGRKKMLAMVTSTGTVIFFLGAVFEHHFFVIILTFIVAGGLLGSLFSMGVSFMTDSLPKQLLPAGNIMCGISFSLGSMIGPYFGGSVIQHFPQVSLFYSLAVMLLVISLLFILFTPKRVMENN</sequence>
<evidence type="ECO:0000313" key="10">
    <source>
        <dbReference type="EMBL" id="SFS85613.1"/>
    </source>
</evidence>
<dbReference type="InterPro" id="IPR047200">
    <property type="entry name" value="MFS_YcaD-like"/>
</dbReference>
<gene>
    <name evidence="9" type="primary">yfkF</name>
    <name evidence="9" type="ORF">HMI01_13590</name>
    <name evidence="10" type="ORF">SAMN05421668_11346</name>
</gene>
<evidence type="ECO:0000259" key="8">
    <source>
        <dbReference type="PROSITE" id="PS50850"/>
    </source>
</evidence>
<dbReference type="PANTHER" id="PTHR23521">
    <property type="entry name" value="TRANSPORTER MFS SUPERFAMILY"/>
    <property type="match status" value="1"/>
</dbReference>
<feature type="transmembrane region" description="Helical" evidence="7">
    <location>
        <begin position="272"/>
        <end position="290"/>
    </location>
</feature>
<dbReference type="InterPro" id="IPR011701">
    <property type="entry name" value="MFS"/>
</dbReference>
<evidence type="ECO:0000256" key="2">
    <source>
        <dbReference type="ARBA" id="ARBA00022448"/>
    </source>
</evidence>
<keyword evidence="3" id="KW-1003">Cell membrane</keyword>
<feature type="transmembrane region" description="Helical" evidence="7">
    <location>
        <begin position="242"/>
        <end position="260"/>
    </location>
</feature>
<keyword evidence="5 7" id="KW-1133">Transmembrane helix</keyword>
<reference evidence="10 11" key="1">
    <citation type="submission" date="2016-10" db="EMBL/GenBank/DDBJ databases">
        <authorList>
            <person name="de Groot N.N."/>
        </authorList>
    </citation>
    <scope>NUCLEOTIDE SEQUENCE [LARGE SCALE GENOMIC DNA]</scope>
    <source>
        <strain evidence="10 11">DSM 17074</strain>
    </source>
</reference>
<keyword evidence="12" id="KW-1185">Reference proteome</keyword>
<feature type="transmembrane region" description="Helical" evidence="7">
    <location>
        <begin position="330"/>
        <end position="350"/>
    </location>
</feature>
<evidence type="ECO:0000313" key="12">
    <source>
        <dbReference type="Proteomes" id="UP000321773"/>
    </source>
</evidence>
<name>A0A1I6T8Z8_9BACI</name>
<dbReference type="Proteomes" id="UP000199139">
    <property type="component" value="Unassembled WGS sequence"/>
</dbReference>
<evidence type="ECO:0000256" key="3">
    <source>
        <dbReference type="ARBA" id="ARBA00022475"/>
    </source>
</evidence>
<feature type="transmembrane region" description="Helical" evidence="7">
    <location>
        <begin position="7"/>
        <end position="31"/>
    </location>
</feature>
<dbReference type="Proteomes" id="UP000321773">
    <property type="component" value="Unassembled WGS sequence"/>
</dbReference>
<dbReference type="STRING" id="306541.SAMN05421668_11346"/>
<dbReference type="SUPFAM" id="SSF103473">
    <property type="entry name" value="MFS general substrate transporter"/>
    <property type="match status" value="1"/>
</dbReference>
<dbReference type="PROSITE" id="PS50850">
    <property type="entry name" value="MFS"/>
    <property type="match status" value="1"/>
</dbReference>
<dbReference type="PANTHER" id="PTHR23521:SF2">
    <property type="entry name" value="TRANSPORTER MFS SUPERFAMILY"/>
    <property type="match status" value="1"/>
</dbReference>
<evidence type="ECO:0000256" key="6">
    <source>
        <dbReference type="ARBA" id="ARBA00023136"/>
    </source>
</evidence>
<feature type="domain" description="Major facilitator superfamily (MFS) profile" evidence="8">
    <location>
        <begin position="6"/>
        <end position="385"/>
    </location>
</feature>
<feature type="transmembrane region" description="Helical" evidence="7">
    <location>
        <begin position="296"/>
        <end position="318"/>
    </location>
</feature>
<dbReference type="OrthoDB" id="478565at2"/>
<protein>
    <submittedName>
        <fullName evidence="9">MFS-type transporter YfkF</fullName>
    </submittedName>
    <submittedName>
        <fullName evidence="10">Predicted arabinose efflux permease, MFS family</fullName>
    </submittedName>
</protein>
<dbReference type="EMBL" id="BJWJ01000011">
    <property type="protein sequence ID" value="GEM04371.1"/>
    <property type="molecule type" value="Genomic_DNA"/>
</dbReference>
<evidence type="ECO:0000313" key="9">
    <source>
        <dbReference type="EMBL" id="GEM04371.1"/>
    </source>
</evidence>
<dbReference type="Gene3D" id="1.20.1250.20">
    <property type="entry name" value="MFS general substrate transporter like domains"/>
    <property type="match status" value="2"/>
</dbReference>
<feature type="transmembrane region" description="Helical" evidence="7">
    <location>
        <begin position="131"/>
        <end position="152"/>
    </location>
</feature>
<evidence type="ECO:0000256" key="1">
    <source>
        <dbReference type="ARBA" id="ARBA00004651"/>
    </source>
</evidence>
<evidence type="ECO:0000256" key="5">
    <source>
        <dbReference type="ARBA" id="ARBA00022989"/>
    </source>
</evidence>
<reference evidence="9 12" key="2">
    <citation type="submission" date="2019-07" db="EMBL/GenBank/DDBJ databases">
        <title>Whole genome shotgun sequence of Halolactibacillus miurensis NBRC 100873.</title>
        <authorList>
            <person name="Hosoyama A."/>
            <person name="Uohara A."/>
            <person name="Ohji S."/>
            <person name="Ichikawa N."/>
        </authorList>
    </citation>
    <scope>NUCLEOTIDE SEQUENCE [LARGE SCALE GENOMIC DNA]</scope>
    <source>
        <strain evidence="9 12">NBRC 100873</strain>
    </source>
</reference>
<proteinExistence type="predicted"/>
<dbReference type="GO" id="GO:0022857">
    <property type="term" value="F:transmembrane transporter activity"/>
    <property type="evidence" value="ECO:0007669"/>
    <property type="project" value="InterPro"/>
</dbReference>
<keyword evidence="4 7" id="KW-0812">Transmembrane</keyword>
<feature type="transmembrane region" description="Helical" evidence="7">
    <location>
        <begin position="206"/>
        <end position="230"/>
    </location>
</feature>
<organism evidence="10 11">
    <name type="scientific">Halolactibacillus miurensis</name>
    <dbReference type="NCBI Taxonomy" id="306541"/>
    <lineage>
        <taxon>Bacteria</taxon>
        <taxon>Bacillati</taxon>
        <taxon>Bacillota</taxon>
        <taxon>Bacilli</taxon>
        <taxon>Bacillales</taxon>
        <taxon>Bacillaceae</taxon>
        <taxon>Halolactibacillus</taxon>
    </lineage>
</organism>
<dbReference type="Pfam" id="PF07690">
    <property type="entry name" value="MFS_1"/>
    <property type="match status" value="1"/>
</dbReference>
<dbReference type="GO" id="GO:0005886">
    <property type="term" value="C:plasma membrane"/>
    <property type="evidence" value="ECO:0007669"/>
    <property type="project" value="UniProtKB-SubCell"/>
</dbReference>